<name>A0A562BFW6_9BURK</name>
<comment type="caution">
    <text evidence="1">The sequence shown here is derived from an EMBL/GenBank/DDBJ whole genome shotgun (WGS) entry which is preliminary data.</text>
</comment>
<dbReference type="EMBL" id="VLJN01000023">
    <property type="protein sequence ID" value="TWG83879.1"/>
    <property type="molecule type" value="Genomic_DNA"/>
</dbReference>
<keyword evidence="2" id="KW-1185">Reference proteome</keyword>
<sequence length="74" mass="7854">MTPCEQCRAIETGKRGAPGHAALRITGTERRKLPGAPAVTVSTFVCSACGAAWVHYDDKHDEGRGWSLADGQAE</sequence>
<evidence type="ECO:0000313" key="2">
    <source>
        <dbReference type="Proteomes" id="UP000318141"/>
    </source>
</evidence>
<organism evidence="1 2">
    <name type="scientific">Cupriavidus gilardii J11</name>
    <dbReference type="NCBI Taxonomy" id="936133"/>
    <lineage>
        <taxon>Bacteria</taxon>
        <taxon>Pseudomonadati</taxon>
        <taxon>Pseudomonadota</taxon>
        <taxon>Betaproteobacteria</taxon>
        <taxon>Burkholderiales</taxon>
        <taxon>Burkholderiaceae</taxon>
        <taxon>Cupriavidus</taxon>
    </lineage>
</organism>
<dbReference type="OrthoDB" id="8665570at2"/>
<accession>A0A562BFW6</accession>
<evidence type="ECO:0000313" key="1">
    <source>
        <dbReference type="EMBL" id="TWG83879.1"/>
    </source>
</evidence>
<dbReference type="AlphaFoldDB" id="A0A562BFW6"/>
<proteinExistence type="predicted"/>
<protein>
    <submittedName>
        <fullName evidence="1">Uncharacterized protein</fullName>
    </submittedName>
</protein>
<gene>
    <name evidence="1" type="ORF">L602_000300000940</name>
</gene>
<dbReference type="Proteomes" id="UP000318141">
    <property type="component" value="Unassembled WGS sequence"/>
</dbReference>
<reference evidence="1 2" key="1">
    <citation type="submission" date="2019-07" db="EMBL/GenBank/DDBJ databases">
        <title>Genome sequencing of lignin-degrading bacterial isolates.</title>
        <authorList>
            <person name="Gladden J."/>
        </authorList>
    </citation>
    <scope>NUCLEOTIDE SEQUENCE [LARGE SCALE GENOMIC DNA]</scope>
    <source>
        <strain evidence="1 2">J11</strain>
    </source>
</reference>